<dbReference type="InterPro" id="IPR001471">
    <property type="entry name" value="AP2/ERF_dom"/>
</dbReference>
<feature type="compositionally biased region" description="Basic residues" evidence="6">
    <location>
        <begin position="109"/>
        <end position="127"/>
    </location>
</feature>
<dbReference type="SMART" id="SM00380">
    <property type="entry name" value="AP2"/>
    <property type="match status" value="1"/>
</dbReference>
<evidence type="ECO:0000313" key="9">
    <source>
        <dbReference type="Proteomes" id="UP000006038"/>
    </source>
</evidence>
<evidence type="ECO:0000259" key="7">
    <source>
        <dbReference type="PROSITE" id="PS51032"/>
    </source>
</evidence>
<evidence type="ECO:0000256" key="2">
    <source>
        <dbReference type="ARBA" id="ARBA00023015"/>
    </source>
</evidence>
<evidence type="ECO:0000256" key="3">
    <source>
        <dbReference type="ARBA" id="ARBA00023125"/>
    </source>
</evidence>
<feature type="region of interest" description="Disordered" evidence="6">
    <location>
        <begin position="179"/>
        <end position="232"/>
    </location>
</feature>
<dbReference type="PROSITE" id="PS51032">
    <property type="entry name" value="AP2_ERF"/>
    <property type="match status" value="1"/>
</dbReference>
<keyword evidence="2" id="KW-0805">Transcription regulation</keyword>
<keyword evidence="5" id="KW-0539">Nucleus</keyword>
<feature type="compositionally biased region" description="Acidic residues" evidence="6">
    <location>
        <begin position="1"/>
        <end position="20"/>
    </location>
</feature>
<dbReference type="InterPro" id="IPR050913">
    <property type="entry name" value="AP2/ERF_ERF"/>
</dbReference>
<dbReference type="STRING" id="4533.J3NES0"/>
<keyword evidence="3" id="KW-0238">DNA-binding</keyword>
<accession>J3NES0</accession>
<protein>
    <recommendedName>
        <fullName evidence="7">AP2/ERF domain-containing protein</fullName>
    </recommendedName>
</protein>
<dbReference type="OMA" id="FWIGTFD"/>
<feature type="region of interest" description="Disordered" evidence="6">
    <location>
        <begin position="102"/>
        <end position="127"/>
    </location>
</feature>
<feature type="compositionally biased region" description="Low complexity" evidence="6">
    <location>
        <begin position="194"/>
        <end position="203"/>
    </location>
</feature>
<dbReference type="EnsemblPlants" id="OB12G24780.1">
    <property type="protein sequence ID" value="OB12G24780.1"/>
    <property type="gene ID" value="OB12G24780"/>
</dbReference>
<keyword evidence="4" id="KW-0804">Transcription</keyword>
<dbReference type="PANTHER" id="PTHR31194">
    <property type="entry name" value="SHN SHINE , DNA BINDING / TRANSCRIPTION FACTOR"/>
    <property type="match status" value="1"/>
</dbReference>
<name>J3NES0_ORYBR</name>
<dbReference type="InterPro" id="IPR016177">
    <property type="entry name" value="DNA-bd_dom_sf"/>
</dbReference>
<reference evidence="8" key="2">
    <citation type="submission" date="2013-04" db="UniProtKB">
        <authorList>
            <consortium name="EnsemblPlants"/>
        </authorList>
    </citation>
    <scope>IDENTIFICATION</scope>
</reference>
<evidence type="ECO:0000313" key="8">
    <source>
        <dbReference type="EnsemblPlants" id="OB12G24780.1"/>
    </source>
</evidence>
<dbReference type="InterPro" id="IPR036955">
    <property type="entry name" value="AP2/ERF_dom_sf"/>
</dbReference>
<comment type="subcellular location">
    <subcellularLocation>
        <location evidence="1">Nucleus</location>
    </subcellularLocation>
</comment>
<dbReference type="GO" id="GO:0003677">
    <property type="term" value="F:DNA binding"/>
    <property type="evidence" value="ECO:0007669"/>
    <property type="project" value="UniProtKB-KW"/>
</dbReference>
<evidence type="ECO:0000256" key="6">
    <source>
        <dbReference type="SAM" id="MobiDB-lite"/>
    </source>
</evidence>
<dbReference type="SUPFAM" id="SSF54171">
    <property type="entry name" value="DNA-binding domain"/>
    <property type="match status" value="1"/>
</dbReference>
<keyword evidence="9" id="KW-1185">Reference proteome</keyword>
<reference evidence="8" key="1">
    <citation type="journal article" date="2013" name="Nat. Commun.">
        <title>Whole-genome sequencing of Oryza brachyantha reveals mechanisms underlying Oryza genome evolution.</title>
        <authorList>
            <person name="Chen J."/>
            <person name="Huang Q."/>
            <person name="Gao D."/>
            <person name="Wang J."/>
            <person name="Lang Y."/>
            <person name="Liu T."/>
            <person name="Li B."/>
            <person name="Bai Z."/>
            <person name="Luis Goicoechea J."/>
            <person name="Liang C."/>
            <person name="Chen C."/>
            <person name="Zhang W."/>
            <person name="Sun S."/>
            <person name="Liao Y."/>
            <person name="Zhang X."/>
            <person name="Yang L."/>
            <person name="Song C."/>
            <person name="Wang M."/>
            <person name="Shi J."/>
            <person name="Liu G."/>
            <person name="Liu J."/>
            <person name="Zhou H."/>
            <person name="Zhou W."/>
            <person name="Yu Q."/>
            <person name="An N."/>
            <person name="Chen Y."/>
            <person name="Cai Q."/>
            <person name="Wang B."/>
            <person name="Liu B."/>
            <person name="Min J."/>
            <person name="Huang Y."/>
            <person name="Wu H."/>
            <person name="Li Z."/>
            <person name="Zhang Y."/>
            <person name="Yin Y."/>
            <person name="Song W."/>
            <person name="Jiang J."/>
            <person name="Jackson S.A."/>
            <person name="Wing R.A."/>
            <person name="Wang J."/>
            <person name="Chen M."/>
        </authorList>
    </citation>
    <scope>NUCLEOTIDE SEQUENCE [LARGE SCALE GENOMIC DNA]</scope>
    <source>
        <strain evidence="8">cv. IRGC 101232</strain>
    </source>
</reference>
<dbReference type="AlphaFoldDB" id="J3NES0"/>
<proteinExistence type="predicted"/>
<evidence type="ECO:0000256" key="5">
    <source>
        <dbReference type="ARBA" id="ARBA00023242"/>
    </source>
</evidence>
<dbReference type="PANTHER" id="PTHR31194:SF189">
    <property type="entry name" value="AP2_ERF DOMAIN-CONTAINING PROTEIN"/>
    <property type="match status" value="1"/>
</dbReference>
<dbReference type="PRINTS" id="PR00367">
    <property type="entry name" value="ETHRSPELEMNT"/>
</dbReference>
<dbReference type="GO" id="GO:0005634">
    <property type="term" value="C:nucleus"/>
    <property type="evidence" value="ECO:0007669"/>
    <property type="project" value="UniProtKB-SubCell"/>
</dbReference>
<feature type="region of interest" description="Disordered" evidence="6">
    <location>
        <begin position="1"/>
        <end position="23"/>
    </location>
</feature>
<evidence type="ECO:0000256" key="4">
    <source>
        <dbReference type="ARBA" id="ARBA00023163"/>
    </source>
</evidence>
<sequence length="308" mass="33903">MALEKEEEEYDEVEEQEEDDDRRRFEEEFLRFSMMEDQEDDDEVLAVSPPRRPPAFGARVANHCINQNVIWSLGYYLPTLRVNFDTLANTTSTVQSVTMLETGGDGTKAKRRRGGARRPASKHGFRGVHQRTYERWAAEIRDTVIKGSRFWIGTFDTAEEAARAYDATARRIFGRNAKTNFPADDTCPAPPPAAKTTTPCSSSKRPKKHNMIGGSAAPRCRRGGDHGAAAPPQAAVADGSVHLASHPPAPAAVDMLSLSTAAAQALEVTAGWEFEPFFQELLVGVSPLEHYRGSGKEHVAGGLDLWSF</sequence>
<evidence type="ECO:0000256" key="1">
    <source>
        <dbReference type="ARBA" id="ARBA00004123"/>
    </source>
</evidence>
<dbReference type="HOGENOM" id="CLU_078640_0_0_1"/>
<dbReference type="Gene3D" id="3.30.730.10">
    <property type="entry name" value="AP2/ERF domain"/>
    <property type="match status" value="1"/>
</dbReference>
<dbReference type="CDD" id="cd00018">
    <property type="entry name" value="AP2"/>
    <property type="match status" value="1"/>
</dbReference>
<dbReference type="Gramene" id="OB12G24780.1">
    <property type="protein sequence ID" value="OB12G24780.1"/>
    <property type="gene ID" value="OB12G24780"/>
</dbReference>
<dbReference type="Proteomes" id="UP000006038">
    <property type="component" value="Chromosome 12"/>
</dbReference>
<feature type="domain" description="AP2/ERF" evidence="7">
    <location>
        <begin position="124"/>
        <end position="182"/>
    </location>
</feature>
<dbReference type="Pfam" id="PF00847">
    <property type="entry name" value="AP2"/>
    <property type="match status" value="1"/>
</dbReference>
<organism evidence="8">
    <name type="scientific">Oryza brachyantha</name>
    <name type="common">malo sina</name>
    <dbReference type="NCBI Taxonomy" id="4533"/>
    <lineage>
        <taxon>Eukaryota</taxon>
        <taxon>Viridiplantae</taxon>
        <taxon>Streptophyta</taxon>
        <taxon>Embryophyta</taxon>
        <taxon>Tracheophyta</taxon>
        <taxon>Spermatophyta</taxon>
        <taxon>Magnoliopsida</taxon>
        <taxon>Liliopsida</taxon>
        <taxon>Poales</taxon>
        <taxon>Poaceae</taxon>
        <taxon>BOP clade</taxon>
        <taxon>Oryzoideae</taxon>
        <taxon>Oryzeae</taxon>
        <taxon>Oryzinae</taxon>
        <taxon>Oryza</taxon>
    </lineage>
</organism>
<dbReference type="GO" id="GO:0003700">
    <property type="term" value="F:DNA-binding transcription factor activity"/>
    <property type="evidence" value="ECO:0007669"/>
    <property type="project" value="InterPro"/>
</dbReference>